<feature type="compositionally biased region" description="Low complexity" evidence="1">
    <location>
        <begin position="147"/>
        <end position="162"/>
    </location>
</feature>
<feature type="non-terminal residue" evidence="2">
    <location>
        <position position="1"/>
    </location>
</feature>
<protein>
    <submittedName>
        <fullName evidence="2">Pyridoxal phosphate-dependent transferase</fullName>
    </submittedName>
</protein>
<sequence>ADKYSIPVVVDETIGSFCNIDVTPVSDVVITSTTKAVSGYANVMGGSIVLPPTSPFHTPLKSTLTTQFRNEYFHADAVKLLANSRDYFARSATLNANALALATFLHSYTQPRLETPSLPALVKAVLYPPFTDTHAHYQAMMRQPFAQPLQQQQPPTDPQQHPTESQTPTNAIKFTPGHGCLLALDFPTLQTAKSFYNHLSVHHGPHLGAHRTLAFPFNDAIWGTADPEAAEYLKTFGANPEQVRISVGLEPVGELIEAFGAALEVAGGVLREELGGKVEAE</sequence>
<dbReference type="InterPro" id="IPR051750">
    <property type="entry name" value="Trans-sulfuration_enzymes"/>
</dbReference>
<dbReference type="EMBL" id="MU853702">
    <property type="protein sequence ID" value="KAK4139086.1"/>
    <property type="molecule type" value="Genomic_DNA"/>
</dbReference>
<dbReference type="InterPro" id="IPR015421">
    <property type="entry name" value="PyrdxlP-dep_Trfase_major"/>
</dbReference>
<accession>A0AAN6ZIW3</accession>
<evidence type="ECO:0000313" key="3">
    <source>
        <dbReference type="Proteomes" id="UP001302676"/>
    </source>
</evidence>
<evidence type="ECO:0000256" key="1">
    <source>
        <dbReference type="SAM" id="MobiDB-lite"/>
    </source>
</evidence>
<dbReference type="PANTHER" id="PTHR42699">
    <property type="match status" value="1"/>
</dbReference>
<gene>
    <name evidence="2" type="ORF">C8A04DRAFT_33446</name>
</gene>
<dbReference type="GO" id="GO:0003962">
    <property type="term" value="F:cystathionine gamma-synthase activity"/>
    <property type="evidence" value="ECO:0007669"/>
    <property type="project" value="TreeGrafter"/>
</dbReference>
<dbReference type="InterPro" id="IPR015422">
    <property type="entry name" value="PyrdxlP-dep_Trfase_small"/>
</dbReference>
<dbReference type="Gene3D" id="3.90.1150.10">
    <property type="entry name" value="Aspartate Aminotransferase, domain 1"/>
    <property type="match status" value="1"/>
</dbReference>
<proteinExistence type="predicted"/>
<organism evidence="2 3">
    <name type="scientific">Dichotomopilus funicola</name>
    <dbReference type="NCBI Taxonomy" id="1934379"/>
    <lineage>
        <taxon>Eukaryota</taxon>
        <taxon>Fungi</taxon>
        <taxon>Dikarya</taxon>
        <taxon>Ascomycota</taxon>
        <taxon>Pezizomycotina</taxon>
        <taxon>Sordariomycetes</taxon>
        <taxon>Sordariomycetidae</taxon>
        <taxon>Sordariales</taxon>
        <taxon>Chaetomiaceae</taxon>
        <taxon>Dichotomopilus</taxon>
    </lineage>
</organism>
<dbReference type="GO" id="GO:0019346">
    <property type="term" value="P:transsulfuration"/>
    <property type="evidence" value="ECO:0007669"/>
    <property type="project" value="TreeGrafter"/>
</dbReference>
<dbReference type="RefSeq" id="XP_062632457.1">
    <property type="nucleotide sequence ID" value="XM_062782465.1"/>
</dbReference>
<comment type="caution">
    <text evidence="2">The sequence shown here is derived from an EMBL/GenBank/DDBJ whole genome shotgun (WGS) entry which is preliminary data.</text>
</comment>
<evidence type="ECO:0000313" key="2">
    <source>
        <dbReference type="EMBL" id="KAK4139086.1"/>
    </source>
</evidence>
<reference evidence="2" key="1">
    <citation type="journal article" date="2023" name="Mol. Phylogenet. Evol.">
        <title>Genome-scale phylogeny and comparative genomics of the fungal order Sordariales.</title>
        <authorList>
            <person name="Hensen N."/>
            <person name="Bonometti L."/>
            <person name="Westerberg I."/>
            <person name="Brannstrom I.O."/>
            <person name="Guillou S."/>
            <person name="Cros-Aarteil S."/>
            <person name="Calhoun S."/>
            <person name="Haridas S."/>
            <person name="Kuo A."/>
            <person name="Mondo S."/>
            <person name="Pangilinan J."/>
            <person name="Riley R."/>
            <person name="LaButti K."/>
            <person name="Andreopoulos B."/>
            <person name="Lipzen A."/>
            <person name="Chen C."/>
            <person name="Yan M."/>
            <person name="Daum C."/>
            <person name="Ng V."/>
            <person name="Clum A."/>
            <person name="Steindorff A."/>
            <person name="Ohm R.A."/>
            <person name="Martin F."/>
            <person name="Silar P."/>
            <person name="Natvig D.O."/>
            <person name="Lalanne C."/>
            <person name="Gautier V."/>
            <person name="Ament-Velasquez S.L."/>
            <person name="Kruys A."/>
            <person name="Hutchinson M.I."/>
            <person name="Powell A.J."/>
            <person name="Barry K."/>
            <person name="Miller A.N."/>
            <person name="Grigoriev I.V."/>
            <person name="Debuchy R."/>
            <person name="Gladieux P."/>
            <person name="Hiltunen Thoren M."/>
            <person name="Johannesson H."/>
        </authorList>
    </citation>
    <scope>NUCLEOTIDE SEQUENCE</scope>
    <source>
        <strain evidence="2">CBS 141.50</strain>
    </source>
</reference>
<keyword evidence="3" id="KW-1185">Reference proteome</keyword>
<keyword evidence="2" id="KW-0808">Transferase</keyword>
<dbReference type="Gene3D" id="3.40.640.10">
    <property type="entry name" value="Type I PLP-dependent aspartate aminotransferase-like (Major domain)"/>
    <property type="match status" value="1"/>
</dbReference>
<dbReference type="Proteomes" id="UP001302676">
    <property type="component" value="Unassembled WGS sequence"/>
</dbReference>
<dbReference type="AlphaFoldDB" id="A0AAN6ZIW3"/>
<name>A0AAN6ZIW3_9PEZI</name>
<dbReference type="GeneID" id="87819078"/>
<dbReference type="PANTHER" id="PTHR42699:SF1">
    <property type="entry name" value="CYSTATHIONINE GAMMA-SYNTHASE-RELATED"/>
    <property type="match status" value="1"/>
</dbReference>
<dbReference type="SUPFAM" id="SSF53383">
    <property type="entry name" value="PLP-dependent transferases"/>
    <property type="match status" value="1"/>
</dbReference>
<feature type="region of interest" description="Disordered" evidence="1">
    <location>
        <begin position="147"/>
        <end position="169"/>
    </location>
</feature>
<dbReference type="InterPro" id="IPR015424">
    <property type="entry name" value="PyrdxlP-dep_Trfase"/>
</dbReference>
<reference evidence="2" key="2">
    <citation type="submission" date="2023-05" db="EMBL/GenBank/DDBJ databases">
        <authorList>
            <consortium name="Lawrence Berkeley National Laboratory"/>
            <person name="Steindorff A."/>
            <person name="Hensen N."/>
            <person name="Bonometti L."/>
            <person name="Westerberg I."/>
            <person name="Brannstrom I.O."/>
            <person name="Guillou S."/>
            <person name="Cros-Aarteil S."/>
            <person name="Calhoun S."/>
            <person name="Haridas S."/>
            <person name="Kuo A."/>
            <person name="Mondo S."/>
            <person name="Pangilinan J."/>
            <person name="Riley R."/>
            <person name="Labutti K."/>
            <person name="Andreopoulos B."/>
            <person name="Lipzen A."/>
            <person name="Chen C."/>
            <person name="Yanf M."/>
            <person name="Daum C."/>
            <person name="Ng V."/>
            <person name="Clum A."/>
            <person name="Ohm R."/>
            <person name="Martin F."/>
            <person name="Silar P."/>
            <person name="Natvig D."/>
            <person name="Lalanne C."/>
            <person name="Gautier V."/>
            <person name="Ament-Velasquez S.L."/>
            <person name="Kruys A."/>
            <person name="Hutchinson M.I."/>
            <person name="Powell A.J."/>
            <person name="Barry K."/>
            <person name="Miller A.N."/>
            <person name="Grigoriev I.V."/>
            <person name="Debuchy R."/>
            <person name="Gladieux P."/>
            <person name="Thoren M.H."/>
            <person name="Johannesson H."/>
        </authorList>
    </citation>
    <scope>NUCLEOTIDE SEQUENCE</scope>
    <source>
        <strain evidence="2">CBS 141.50</strain>
    </source>
</reference>